<dbReference type="SUPFAM" id="SSF140453">
    <property type="entry name" value="EsxAB dimer-like"/>
    <property type="match status" value="1"/>
</dbReference>
<gene>
    <name evidence="2" type="ORF">CAB88_13260</name>
</gene>
<dbReference type="InterPro" id="IPR051768">
    <property type="entry name" value="Bact_secretion_toxin"/>
</dbReference>
<proteinExistence type="predicted"/>
<dbReference type="Pfam" id="PF06013">
    <property type="entry name" value="WXG100"/>
    <property type="match status" value="1"/>
</dbReference>
<dbReference type="InterPro" id="IPR010310">
    <property type="entry name" value="T7SS_ESAT-6-like"/>
</dbReference>
<protein>
    <submittedName>
        <fullName evidence="2">Type VII secretion protein</fullName>
    </submittedName>
</protein>
<dbReference type="EMBL" id="CP021061">
    <property type="protein sequence ID" value="ARP57975.1"/>
    <property type="molecule type" value="Genomic_DNA"/>
</dbReference>
<dbReference type="Pfam" id="PF18431">
    <property type="entry name" value="RNAse_A_bac"/>
    <property type="match status" value="1"/>
</dbReference>
<organism evidence="2 3">
    <name type="scientific">Bacillus thuringiensis</name>
    <dbReference type="NCBI Taxonomy" id="1428"/>
    <lineage>
        <taxon>Bacteria</taxon>
        <taxon>Bacillati</taxon>
        <taxon>Bacillota</taxon>
        <taxon>Bacilli</taxon>
        <taxon>Bacillales</taxon>
        <taxon>Bacillaceae</taxon>
        <taxon>Bacillus</taxon>
        <taxon>Bacillus cereus group</taxon>
    </lineage>
</organism>
<dbReference type="InterPro" id="IPR041436">
    <property type="entry name" value="RNAse_A_bac"/>
</dbReference>
<dbReference type="SMR" id="A0A1W6WN44"/>
<feature type="domain" description="Bacterial CdiA-CT RNAse A" evidence="1">
    <location>
        <begin position="356"/>
        <end position="467"/>
    </location>
</feature>
<dbReference type="Proteomes" id="UP000194143">
    <property type="component" value="Chromosome"/>
</dbReference>
<dbReference type="Gene3D" id="1.10.287.850">
    <property type="entry name" value="HP0062-like domain"/>
    <property type="match status" value="1"/>
</dbReference>
<dbReference type="NCBIfam" id="TIGR03930">
    <property type="entry name" value="WXG100_ESAT6"/>
    <property type="match status" value="1"/>
</dbReference>
<dbReference type="AlphaFoldDB" id="A0A1W6WN44"/>
<dbReference type="CDD" id="cd20684">
    <property type="entry name" value="CdiA-CT_Yk_RNaseA-like"/>
    <property type="match status" value="1"/>
</dbReference>
<reference evidence="2 3" key="1">
    <citation type="submission" date="2017-04" db="EMBL/GenBank/DDBJ databases">
        <title>Complete Genome Sequence of Bacillus thuringiensis type Strain ATCC 10792.</title>
        <authorList>
            <person name="Oh D.-H."/>
            <person name="Park B.-J."/>
            <person name="Shuai W."/>
            <person name="Chelliah R."/>
        </authorList>
    </citation>
    <scope>NUCLEOTIDE SEQUENCE [LARGE SCALE GENOMIC DNA]</scope>
    <source>
        <strain evidence="2 3">ATCC 10792</strain>
    </source>
</reference>
<dbReference type="PANTHER" id="PTHR34976">
    <property type="entry name" value="RIBONUCLEASE YQCG-RELATED"/>
    <property type="match status" value="1"/>
</dbReference>
<accession>A0A1W6WN44</accession>
<dbReference type="RefSeq" id="WP_000249915.1">
    <property type="nucleotide sequence ID" value="NZ_CP021061.1"/>
</dbReference>
<evidence type="ECO:0000313" key="3">
    <source>
        <dbReference type="Proteomes" id="UP000194143"/>
    </source>
</evidence>
<dbReference type="PANTHER" id="PTHR34976:SF2">
    <property type="entry name" value="TYPE VII SECRETION SYSTEM PROTEIN ESSD"/>
    <property type="match status" value="1"/>
</dbReference>
<evidence type="ECO:0000313" key="2">
    <source>
        <dbReference type="EMBL" id="ARP57975.1"/>
    </source>
</evidence>
<sequence>MVQIKVTPEMLEDVANRASNTRIALESIHNNLCNEIDHLCFQWIGASNQQFIQMFNDARPKAFTAINSIVQVEEDLKRSAEKFRTADASYDGNLEEGTMCGKLDSEKNDGSLRDKVWHGLKETYEDLSKVKNSDESLYDKFKHGIDVAYKDVNKIKETIDDEIESAFEKSGLGVPYHLKKGVGDAIGDELLGLADAVIHPIDTFNNTIEAVSHPVETFNAIKQTISDSWNRDVTNGDSYSGAAWYGSAAGHTILAVGQLFVGTKGVDKIAMLNPGTKLAEISRTANQSLQDAASLFNRNHNEFAFAGGNNIRSAFDTPDFRKAEDTILSAENIDRSTQYSPRVFDGDLKQHEDKGGHLMEKHVEISNEALAQRLKDDPDITGSSSFNNLETAQKIADEVLTNPRNIRKIERWLDDPYSPPTLAFRYRGDEVIGRSIVRGSENILEVTNAKIILKKDGQGSYIRTGYPVR</sequence>
<keyword evidence="3" id="KW-1185">Reference proteome</keyword>
<dbReference type="InterPro" id="IPR036689">
    <property type="entry name" value="ESAT-6-like_sf"/>
</dbReference>
<name>A0A1W6WN44_BACTU</name>
<evidence type="ECO:0000259" key="1">
    <source>
        <dbReference type="Pfam" id="PF18431"/>
    </source>
</evidence>